<evidence type="ECO:0000313" key="7">
    <source>
        <dbReference type="EMBL" id="OHV25417.1"/>
    </source>
</evidence>
<dbReference type="InterPro" id="IPR027417">
    <property type="entry name" value="P-loop_NTPase"/>
</dbReference>
<dbReference type="PROSITE" id="PS00211">
    <property type="entry name" value="ABC_TRANSPORTER_1"/>
    <property type="match status" value="1"/>
</dbReference>
<keyword evidence="3" id="KW-0547">Nucleotide-binding</keyword>
<dbReference type="InterPro" id="IPR050319">
    <property type="entry name" value="ABC_transp_ATP-bind"/>
</dbReference>
<dbReference type="Proteomes" id="UP000179769">
    <property type="component" value="Unassembled WGS sequence"/>
</dbReference>
<dbReference type="OrthoDB" id="8036461at2"/>
<feature type="compositionally biased region" description="Low complexity" evidence="5">
    <location>
        <begin position="308"/>
        <end position="335"/>
    </location>
</feature>
<dbReference type="GO" id="GO:0005524">
    <property type="term" value="F:ATP binding"/>
    <property type="evidence" value="ECO:0007669"/>
    <property type="project" value="UniProtKB-KW"/>
</dbReference>
<dbReference type="AlphaFoldDB" id="A0A1S1PVR2"/>
<dbReference type="NCBIfam" id="NF007739">
    <property type="entry name" value="PRK10419.1"/>
    <property type="match status" value="2"/>
</dbReference>
<dbReference type="GO" id="GO:0016887">
    <property type="term" value="F:ATP hydrolysis activity"/>
    <property type="evidence" value="ECO:0007669"/>
    <property type="project" value="InterPro"/>
</dbReference>
<feature type="region of interest" description="Disordered" evidence="5">
    <location>
        <begin position="294"/>
        <end position="335"/>
    </location>
</feature>
<dbReference type="PROSITE" id="PS50893">
    <property type="entry name" value="ABC_TRANSPORTER_2"/>
    <property type="match status" value="2"/>
</dbReference>
<dbReference type="PANTHER" id="PTHR43776">
    <property type="entry name" value="TRANSPORT ATP-BINDING PROTEIN"/>
    <property type="match status" value="1"/>
</dbReference>
<evidence type="ECO:0000256" key="2">
    <source>
        <dbReference type="ARBA" id="ARBA00022448"/>
    </source>
</evidence>
<feature type="domain" description="ABC transporter" evidence="6">
    <location>
        <begin position="40"/>
        <end position="288"/>
    </location>
</feature>
<name>A0A1S1PVR2_9ACTN</name>
<dbReference type="NCBIfam" id="NF008453">
    <property type="entry name" value="PRK11308.1"/>
    <property type="match status" value="2"/>
</dbReference>
<dbReference type="InterPro" id="IPR013563">
    <property type="entry name" value="Oligopep_ABC_C"/>
</dbReference>
<proteinExistence type="inferred from homology"/>
<organism evidence="7 8">
    <name type="scientific">Parafrankia soli</name>
    <dbReference type="NCBI Taxonomy" id="2599596"/>
    <lineage>
        <taxon>Bacteria</taxon>
        <taxon>Bacillati</taxon>
        <taxon>Actinomycetota</taxon>
        <taxon>Actinomycetes</taxon>
        <taxon>Frankiales</taxon>
        <taxon>Frankiaceae</taxon>
        <taxon>Parafrankia</taxon>
    </lineage>
</organism>
<dbReference type="Pfam" id="PF00005">
    <property type="entry name" value="ABC_tran"/>
    <property type="match status" value="2"/>
</dbReference>
<keyword evidence="4 7" id="KW-0067">ATP-binding</keyword>
<dbReference type="RefSeq" id="WP_071065282.1">
    <property type="nucleotide sequence ID" value="NZ_MAXA01000230.1"/>
</dbReference>
<dbReference type="InterPro" id="IPR003439">
    <property type="entry name" value="ABC_transporter-like_ATP-bd"/>
</dbReference>
<dbReference type="InterPro" id="IPR003593">
    <property type="entry name" value="AAA+_ATPase"/>
</dbReference>
<gene>
    <name evidence="7" type="ORF">BBK14_22055</name>
</gene>
<feature type="domain" description="ABC transporter" evidence="6">
    <location>
        <begin position="354"/>
        <end position="602"/>
    </location>
</feature>
<comment type="caution">
    <text evidence="7">The sequence shown here is derived from an EMBL/GenBank/DDBJ whole genome shotgun (WGS) entry which is preliminary data.</text>
</comment>
<evidence type="ECO:0000256" key="3">
    <source>
        <dbReference type="ARBA" id="ARBA00022741"/>
    </source>
</evidence>
<dbReference type="SUPFAM" id="SSF52540">
    <property type="entry name" value="P-loop containing nucleoside triphosphate hydrolases"/>
    <property type="match status" value="2"/>
</dbReference>
<keyword evidence="8" id="KW-1185">Reference proteome</keyword>
<dbReference type="CDD" id="cd03257">
    <property type="entry name" value="ABC_NikE_OppD_transporters"/>
    <property type="match status" value="2"/>
</dbReference>
<reference evidence="8" key="1">
    <citation type="submission" date="2016-07" db="EMBL/GenBank/DDBJ databases">
        <title>Frankia sp. NRRL B-16219 Genome sequencing.</title>
        <authorList>
            <person name="Ghodhbane-Gtari F."/>
            <person name="Swanson E."/>
            <person name="Gueddou A."/>
            <person name="Louati M."/>
            <person name="Nouioui I."/>
            <person name="Hezbri K."/>
            <person name="Abebe-Akele F."/>
            <person name="Simpson S."/>
            <person name="Morris K."/>
            <person name="Thomas K."/>
            <person name="Gtari M."/>
            <person name="Tisa L.S."/>
        </authorList>
    </citation>
    <scope>NUCLEOTIDE SEQUENCE [LARGE SCALE GENOMIC DNA]</scope>
    <source>
        <strain evidence="8">NRRL B-16219</strain>
    </source>
</reference>
<comment type="similarity">
    <text evidence="1">Belongs to the ABC transporter superfamily.</text>
</comment>
<dbReference type="GO" id="GO:0055085">
    <property type="term" value="P:transmembrane transport"/>
    <property type="evidence" value="ECO:0007669"/>
    <property type="project" value="UniProtKB-ARBA"/>
</dbReference>
<evidence type="ECO:0000313" key="8">
    <source>
        <dbReference type="Proteomes" id="UP000179769"/>
    </source>
</evidence>
<accession>A0A1S1PVR2</accession>
<dbReference type="Gene3D" id="3.40.50.300">
    <property type="entry name" value="P-loop containing nucleotide triphosphate hydrolases"/>
    <property type="match status" value="2"/>
</dbReference>
<sequence>MNTVPDVAPEPVAREPVTAGPVAAERVAAERDERPALLEIDGLEVDYRPRGEVVHAVRSISLRVAAGEVVAIVGESGSGKSTTAHAVLRLLPRSARISAGRIRFDGQDVTGLSERRFRALRGRDITLIPQEPTTSLNPTQRIGTQVAEVLIVHGLADRRTAGREALRVLADAGMPEPELRARQYPSQLSGGLCQRALIAVAIAAKPRLIVADEPTSALDVTVQRRILDHLTGLTRDAGTSVLLVTHDLGVAAERADRILVMADGRIVEEGAPERILDQPEHPYTRALIAAAPSLEPRPRLVPRPTPATPAAAPLSAAPSTTTPSTTTPSATTHPATATAVEPPAAAPPAEVPHLRVDDLVKEFRLPRSGTSARAVRAVDGVSFTIQRGRTFALVGESGSGKSTAARLVLRLTEPTSGRIALAGEDITHTRGEEQRALRRQMQVVYQNPYASLNPRFTVEQIITDPLASFGVGARAERRRRAAELVDLVALPAAMLTRRPAELSGGQRQRVAIARALALRPELVVCDEAVSALDVSVQAQILDLLGRLQTELGVSYLFISHDLAVVRRIADGVGVMRRGRLVESGSTEAVFTSPADPYTRELLASVPRRRPKPPS</sequence>
<evidence type="ECO:0000256" key="1">
    <source>
        <dbReference type="ARBA" id="ARBA00005417"/>
    </source>
</evidence>
<dbReference type="SMART" id="SM00382">
    <property type="entry name" value="AAA"/>
    <property type="match status" value="2"/>
</dbReference>
<protein>
    <submittedName>
        <fullName evidence="7">ABC transporter ATP-binding protein</fullName>
    </submittedName>
</protein>
<evidence type="ECO:0000256" key="5">
    <source>
        <dbReference type="SAM" id="MobiDB-lite"/>
    </source>
</evidence>
<evidence type="ECO:0000256" key="4">
    <source>
        <dbReference type="ARBA" id="ARBA00022840"/>
    </source>
</evidence>
<dbReference type="GO" id="GO:0015833">
    <property type="term" value="P:peptide transport"/>
    <property type="evidence" value="ECO:0007669"/>
    <property type="project" value="InterPro"/>
</dbReference>
<dbReference type="InterPro" id="IPR017871">
    <property type="entry name" value="ABC_transporter-like_CS"/>
</dbReference>
<keyword evidence="2" id="KW-0813">Transport</keyword>
<dbReference type="Pfam" id="PF08352">
    <property type="entry name" value="oligo_HPY"/>
    <property type="match status" value="2"/>
</dbReference>
<dbReference type="EMBL" id="MAXA01000230">
    <property type="protein sequence ID" value="OHV25417.1"/>
    <property type="molecule type" value="Genomic_DNA"/>
</dbReference>
<dbReference type="FunFam" id="3.40.50.300:FF:000016">
    <property type="entry name" value="Oligopeptide ABC transporter ATP-binding component"/>
    <property type="match status" value="1"/>
</dbReference>
<evidence type="ECO:0000259" key="6">
    <source>
        <dbReference type="PROSITE" id="PS50893"/>
    </source>
</evidence>